<dbReference type="InterPro" id="IPR027461">
    <property type="entry name" value="Carboxypeptidase_A_C_sf"/>
</dbReference>
<keyword evidence="5" id="KW-0720">Serine protease</keyword>
<evidence type="ECO:0000256" key="7">
    <source>
        <dbReference type="SAM" id="Coils"/>
    </source>
</evidence>
<dbReference type="Gene3D" id="3.40.50.10740">
    <property type="entry name" value="Class I glutamine amidotransferase-like"/>
    <property type="match status" value="1"/>
</dbReference>
<dbReference type="PIRSF" id="PIRSF028757">
    <property type="entry name" value="LD-carboxypeptidase"/>
    <property type="match status" value="1"/>
</dbReference>
<evidence type="ECO:0000259" key="9">
    <source>
        <dbReference type="Pfam" id="PF17676"/>
    </source>
</evidence>
<dbReference type="InterPro" id="IPR003507">
    <property type="entry name" value="S66_fam"/>
</dbReference>
<dbReference type="Gene3D" id="3.50.30.60">
    <property type="entry name" value="LD-carboxypeptidase A C-terminal domain-like"/>
    <property type="match status" value="1"/>
</dbReference>
<evidence type="ECO:0000256" key="1">
    <source>
        <dbReference type="ARBA" id="ARBA00010233"/>
    </source>
</evidence>
<evidence type="ECO:0000256" key="4">
    <source>
        <dbReference type="ARBA" id="ARBA00022801"/>
    </source>
</evidence>
<evidence type="ECO:0000259" key="8">
    <source>
        <dbReference type="Pfam" id="PF02016"/>
    </source>
</evidence>
<reference evidence="10 11" key="1">
    <citation type="submission" date="2021-08" db="EMBL/GenBank/DDBJ databases">
        <title>Genome sequence analysis of Clostridium chauvoei strains of European origin and evaluation of typing options for outbreak investigations.</title>
        <authorList>
            <person name="Abdel-Glil M."/>
            <person name="Thomas P."/>
            <person name="Seyboldt C."/>
        </authorList>
    </citation>
    <scope>NUCLEOTIDE SEQUENCE [LARGE SCALE GENOMIC DNA]</scope>
    <source>
        <strain evidence="10 11">S0260-09</strain>
    </source>
</reference>
<feature type="active site" description="Charge relay system" evidence="6">
    <location>
        <position position="203"/>
    </location>
</feature>
<organism evidence="10 11">
    <name type="scientific">Clostridium chauvoei</name>
    <dbReference type="NCBI Taxonomy" id="46867"/>
    <lineage>
        <taxon>Bacteria</taxon>
        <taxon>Bacillati</taxon>
        <taxon>Bacillota</taxon>
        <taxon>Clostridia</taxon>
        <taxon>Eubacteriales</taxon>
        <taxon>Clostridiaceae</taxon>
        <taxon>Clostridium</taxon>
    </lineage>
</organism>
<feature type="active site" description="Nucleophile" evidence="6">
    <location>
        <position position="110"/>
    </location>
</feature>
<comment type="similarity">
    <text evidence="1">Belongs to the peptidase S66 family.</text>
</comment>
<dbReference type="GO" id="GO:0006508">
    <property type="term" value="P:proteolysis"/>
    <property type="evidence" value="ECO:0007669"/>
    <property type="project" value="UniProtKB-KW"/>
</dbReference>
<evidence type="ECO:0000256" key="6">
    <source>
        <dbReference type="PIRSR" id="PIRSR028757-1"/>
    </source>
</evidence>
<feature type="active site" description="Charge relay system" evidence="6">
    <location>
        <position position="271"/>
    </location>
</feature>
<dbReference type="Pfam" id="PF02016">
    <property type="entry name" value="Peptidase_S66"/>
    <property type="match status" value="1"/>
</dbReference>
<dbReference type="PANTHER" id="PTHR30237:SF2">
    <property type="entry name" value="MUREIN TETRAPEPTIDE CARBOXYPEPTIDASE"/>
    <property type="match status" value="1"/>
</dbReference>
<dbReference type="InterPro" id="IPR040449">
    <property type="entry name" value="Peptidase_S66_N"/>
</dbReference>
<keyword evidence="4" id="KW-0378">Hydrolase</keyword>
<dbReference type="PANTHER" id="PTHR30237">
    <property type="entry name" value="MURAMOYLTETRAPEPTIDE CARBOXYPEPTIDASE"/>
    <property type="match status" value="1"/>
</dbReference>
<dbReference type="EMBL" id="JAIFTX010000020">
    <property type="protein sequence ID" value="MBX7291267.1"/>
    <property type="molecule type" value="Genomic_DNA"/>
</dbReference>
<accession>A0ABD4RIR9</accession>
<name>A0ABD4RIR9_9CLOT</name>
<evidence type="ECO:0000256" key="3">
    <source>
        <dbReference type="ARBA" id="ARBA00022670"/>
    </source>
</evidence>
<keyword evidence="2" id="KW-0121">Carboxypeptidase</keyword>
<comment type="caution">
    <text evidence="10">The sequence shown here is derived from an EMBL/GenBank/DDBJ whole genome shotgun (WGS) entry which is preliminary data.</text>
</comment>
<dbReference type="InterPro" id="IPR029062">
    <property type="entry name" value="Class_I_gatase-like"/>
</dbReference>
<dbReference type="Pfam" id="PF17676">
    <property type="entry name" value="Peptidase_S66C"/>
    <property type="match status" value="1"/>
</dbReference>
<dbReference type="InterPro" id="IPR040921">
    <property type="entry name" value="Peptidase_S66C"/>
</dbReference>
<feature type="domain" description="LD-carboxypeptidase C-terminal" evidence="9">
    <location>
        <begin position="172"/>
        <end position="285"/>
    </location>
</feature>
<evidence type="ECO:0000313" key="10">
    <source>
        <dbReference type="EMBL" id="MBX7291267.1"/>
    </source>
</evidence>
<proteinExistence type="inferred from homology"/>
<feature type="coiled-coil region" evidence="7">
    <location>
        <begin position="21"/>
        <end position="48"/>
    </location>
</feature>
<keyword evidence="7" id="KW-0175">Coiled coil</keyword>
<keyword evidence="3" id="KW-0645">Protease</keyword>
<protein>
    <submittedName>
        <fullName evidence="10">LD-carboxypeptidase</fullName>
    </submittedName>
</protein>
<dbReference type="RefSeq" id="WP_021875410.1">
    <property type="nucleotide sequence ID" value="NZ_CP018624.1"/>
</dbReference>
<sequence>MKILLNSGDTVGIIACSNGIDKNMEEKLKALEEKLKKLNLNILYAKTLYKKFSVFNGSSKERADELMKLFLNPNVKAIFDISGGDLANGVLSYLDFDKIKANPKAFFGYSDLSVLLNGIYTKTSMKTYHYQLRNLVSEYGSKQLLDFKNSLFKGNKDLFNFHYNFIQQNSMEGVLVGGNIRCLLKLAGTSYMPNFSDKILFLESLSGDVAKMTTFLTQYNQLGIFKEIKGLLLGSFTEMENKNYSPSIIELVKNIVNDPNLPIAKTNEIGHSPNSKALIIGDFIKL</sequence>
<dbReference type="GeneID" id="66301418"/>
<evidence type="ECO:0000313" key="11">
    <source>
        <dbReference type="Proteomes" id="UP000775179"/>
    </source>
</evidence>
<dbReference type="CDD" id="cd07062">
    <property type="entry name" value="Peptidase_S66_mccF_like"/>
    <property type="match status" value="1"/>
</dbReference>
<dbReference type="SUPFAM" id="SSF52317">
    <property type="entry name" value="Class I glutamine amidotransferase-like"/>
    <property type="match status" value="1"/>
</dbReference>
<dbReference type="KEGG" id="cchv:BTM20_06035"/>
<dbReference type="GO" id="GO:0008236">
    <property type="term" value="F:serine-type peptidase activity"/>
    <property type="evidence" value="ECO:0007669"/>
    <property type="project" value="UniProtKB-KW"/>
</dbReference>
<dbReference type="InterPro" id="IPR027478">
    <property type="entry name" value="LdcA_N"/>
</dbReference>
<dbReference type="AlphaFoldDB" id="A0ABD4RIR9"/>
<gene>
    <name evidence="10" type="ORF">K4H94_09590</name>
</gene>
<feature type="domain" description="LD-carboxypeptidase N-terminal" evidence="8">
    <location>
        <begin position="11"/>
        <end position="129"/>
    </location>
</feature>
<dbReference type="SUPFAM" id="SSF141986">
    <property type="entry name" value="LD-carboxypeptidase A C-terminal domain-like"/>
    <property type="match status" value="1"/>
</dbReference>
<evidence type="ECO:0000256" key="2">
    <source>
        <dbReference type="ARBA" id="ARBA00022645"/>
    </source>
</evidence>
<evidence type="ECO:0000256" key="5">
    <source>
        <dbReference type="ARBA" id="ARBA00022825"/>
    </source>
</evidence>
<dbReference type="GO" id="GO:0004180">
    <property type="term" value="F:carboxypeptidase activity"/>
    <property type="evidence" value="ECO:0007669"/>
    <property type="project" value="UniProtKB-KW"/>
</dbReference>
<dbReference type="Proteomes" id="UP000775179">
    <property type="component" value="Unassembled WGS sequence"/>
</dbReference>